<dbReference type="EMBL" id="MVIT01000078">
    <property type="protein sequence ID" value="OOV40097.1"/>
    <property type="molecule type" value="Genomic_DNA"/>
</dbReference>
<sequence>MGQNHYSKKSLTTTKNAGIVPLFFIVRIKIDECQKISKPPSYRFFRNSLARRLKRSSSYKFHFYRNISTYKR</sequence>
<comment type="caution">
    <text evidence="1">The sequence shown here is derived from an EMBL/GenBank/DDBJ whole genome shotgun (WGS) entry which is preliminary data.</text>
</comment>
<evidence type="ECO:0000313" key="2">
    <source>
        <dbReference type="Proteomes" id="UP000191008"/>
    </source>
</evidence>
<dbReference type="Proteomes" id="UP000191008">
    <property type="component" value="Unassembled WGS sequence"/>
</dbReference>
<accession>A0A1T1DGZ3</accession>
<protein>
    <submittedName>
        <fullName evidence="1">Uncharacterized protein</fullName>
    </submittedName>
</protein>
<proteinExistence type="predicted"/>
<organism evidence="1 2">
    <name type="scientific">Leptospira kirschneri serovar Pomona</name>
    <dbReference type="NCBI Taxonomy" id="561005"/>
    <lineage>
        <taxon>Bacteria</taxon>
        <taxon>Pseudomonadati</taxon>
        <taxon>Spirochaetota</taxon>
        <taxon>Spirochaetia</taxon>
        <taxon>Leptospirales</taxon>
        <taxon>Leptospiraceae</taxon>
        <taxon>Leptospira</taxon>
    </lineage>
</organism>
<name>A0A1T1DGZ3_9LEPT</name>
<reference evidence="1 2" key="1">
    <citation type="submission" date="2017-02" db="EMBL/GenBank/DDBJ databases">
        <title>Comparative genomic analysis of Brazilian Leptospira kirschneri strains of different serogroups.</title>
        <authorList>
            <person name="Moreno L.Z."/>
            <person name="Miraglia F."/>
            <person name="Kremer F.S."/>
            <person name="Eslabao M.R."/>
            <person name="Lilenbaum W."/>
            <person name="Dellagostin O.A."/>
            <person name="Moreno A.M."/>
        </authorList>
    </citation>
    <scope>NUCLEOTIDE SEQUENCE [LARGE SCALE GENOMIC DNA]</scope>
    <source>
        <strain evidence="1 2">M110/06</strain>
    </source>
</reference>
<gene>
    <name evidence="1" type="ORF">B1J93_18785</name>
</gene>
<evidence type="ECO:0000313" key="1">
    <source>
        <dbReference type="EMBL" id="OOV40097.1"/>
    </source>
</evidence>
<dbReference type="AlphaFoldDB" id="A0A1T1DGZ3"/>